<evidence type="ECO:0000313" key="2">
    <source>
        <dbReference type="EMBL" id="JAP78396.1"/>
    </source>
</evidence>
<feature type="region of interest" description="Disordered" evidence="1">
    <location>
        <begin position="82"/>
        <end position="143"/>
    </location>
</feature>
<feature type="compositionally biased region" description="Basic and acidic residues" evidence="1">
    <location>
        <begin position="117"/>
        <end position="143"/>
    </location>
</feature>
<accession>A0A131YK06</accession>
<sequence length="143" mass="16057">MRAHSKCTEPKILFPKNAPSARKKYLKVEARACCSRSPQHFWISRPNPMRTVNVASKILCVGSNRQYCELHTCPPDAVLQTEKMQKNGKHGPNRKCLPSSTRPRPPATARRNLKTVSHTDKGLRNVSAKDRPPTSSAKKEKNS</sequence>
<dbReference type="AlphaFoldDB" id="A0A131YK06"/>
<evidence type="ECO:0000256" key="1">
    <source>
        <dbReference type="SAM" id="MobiDB-lite"/>
    </source>
</evidence>
<feature type="compositionally biased region" description="Low complexity" evidence="1">
    <location>
        <begin position="98"/>
        <end position="110"/>
    </location>
</feature>
<organism evidence="2">
    <name type="scientific">Rhipicephalus appendiculatus</name>
    <name type="common">Brown ear tick</name>
    <dbReference type="NCBI Taxonomy" id="34631"/>
    <lineage>
        <taxon>Eukaryota</taxon>
        <taxon>Metazoa</taxon>
        <taxon>Ecdysozoa</taxon>
        <taxon>Arthropoda</taxon>
        <taxon>Chelicerata</taxon>
        <taxon>Arachnida</taxon>
        <taxon>Acari</taxon>
        <taxon>Parasitiformes</taxon>
        <taxon>Ixodida</taxon>
        <taxon>Ixodoidea</taxon>
        <taxon>Ixodidae</taxon>
        <taxon>Rhipicephalinae</taxon>
        <taxon>Rhipicephalus</taxon>
        <taxon>Rhipicephalus</taxon>
    </lineage>
</organism>
<protein>
    <submittedName>
        <fullName evidence="2">Uncharacterized protein</fullName>
    </submittedName>
</protein>
<reference evidence="2" key="1">
    <citation type="journal article" date="2016" name="Ticks Tick Borne Dis.">
        <title>De novo assembly and annotation of the salivary gland transcriptome of Rhipicephalus appendiculatus male and female ticks during blood feeding.</title>
        <authorList>
            <person name="de Castro M.H."/>
            <person name="de Klerk D."/>
            <person name="Pienaar R."/>
            <person name="Latif A.A."/>
            <person name="Rees D.J."/>
            <person name="Mans B.J."/>
        </authorList>
    </citation>
    <scope>NUCLEOTIDE SEQUENCE</scope>
    <source>
        <tissue evidence="2">Salivary glands</tissue>
    </source>
</reference>
<dbReference type="EMBL" id="GEDV01010161">
    <property type="protein sequence ID" value="JAP78396.1"/>
    <property type="molecule type" value="Transcribed_RNA"/>
</dbReference>
<name>A0A131YK06_RHIAP</name>
<proteinExistence type="predicted"/>